<dbReference type="Gene3D" id="3.90.75.20">
    <property type="match status" value="2"/>
</dbReference>
<gene>
    <name evidence="2" type="ORF">CCMP2556_LOCUS54820</name>
</gene>
<dbReference type="Pfam" id="PF13392">
    <property type="entry name" value="HNH_3"/>
    <property type="match status" value="2"/>
</dbReference>
<feature type="domain" description="HNH nuclease" evidence="1">
    <location>
        <begin position="351"/>
        <end position="401"/>
    </location>
</feature>
<evidence type="ECO:0000313" key="3">
    <source>
        <dbReference type="Proteomes" id="UP001642484"/>
    </source>
</evidence>
<dbReference type="Pfam" id="PF16093">
    <property type="entry name" value="PAC4"/>
    <property type="match status" value="1"/>
</dbReference>
<proteinExistence type="predicted"/>
<comment type="caution">
    <text evidence="2">The sequence shown here is derived from an EMBL/GenBank/DDBJ whole genome shotgun (WGS) entry which is preliminary data.</text>
</comment>
<sequence length="502" mass="55360">MAVSDAGTPCPAPTPDAAAMAVARPRISCSSCLCGGQVLHFHVMQLEGQIFLWIGGERLGLDDLHVATPTRFDALPSVASLRGEVDGHASGLAQKLSRRFGRMIFFSLNLPEEVQAETMLALQCKSSGRRQACGVSKCWQVSSHGRVCTTNGRISHGSLQSSGYCRVKILGHDFYVHRVVASAFLGPPPDGSRWQVHHRDGNPSNNRLDNLEYVTQSQNILASYASLSRRCGAAKRAVSVMWRAVGSQSWTTSLSMTQAAAELGISQWSISHACRKSKVVKGYEFEVAHCGEMRVQEGEEWRQMYDPVSGLEVPGRMVSSLGRLKFRNGRISLGSLRKVGYYTTGISLTSHRRSELVHRIVAYAFLGPPASWHRGYVNHKDLDKGNNAVENLEYVSQSENTFHCFATTVSTGSPRHNGIQVESRPLDCNYSWTRHPSIKSAGRALGISPRSIFACLREQRANTCGYQFRLADAPPTRFLPGEVWRLVDVAALLRERAMRTGR</sequence>
<dbReference type="SMART" id="SM00507">
    <property type="entry name" value="HNHc"/>
    <property type="match status" value="2"/>
</dbReference>
<evidence type="ECO:0000313" key="2">
    <source>
        <dbReference type="EMBL" id="CAK9117504.1"/>
    </source>
</evidence>
<dbReference type="InterPro" id="IPR003615">
    <property type="entry name" value="HNH_nuc"/>
</dbReference>
<evidence type="ECO:0000259" key="1">
    <source>
        <dbReference type="SMART" id="SM00507"/>
    </source>
</evidence>
<dbReference type="SUPFAM" id="SSF54060">
    <property type="entry name" value="His-Me finger endonucleases"/>
    <property type="match status" value="2"/>
</dbReference>
<dbReference type="EMBL" id="CAXAMN010028717">
    <property type="protein sequence ID" value="CAK9117504.1"/>
    <property type="molecule type" value="Genomic_DNA"/>
</dbReference>
<dbReference type="Proteomes" id="UP001642484">
    <property type="component" value="Unassembled WGS sequence"/>
</dbReference>
<dbReference type="InterPro" id="IPR032157">
    <property type="entry name" value="PAC4"/>
</dbReference>
<keyword evidence="3" id="KW-1185">Reference proteome</keyword>
<dbReference type="InterPro" id="IPR044925">
    <property type="entry name" value="His-Me_finger_sf"/>
</dbReference>
<feature type="domain" description="HNH nuclease" evidence="1">
    <location>
        <begin position="170"/>
        <end position="220"/>
    </location>
</feature>
<dbReference type="PANTHER" id="PTHR33559">
    <property type="entry name" value="PROTEASOME ASSEMBLY CHAPERONE 4"/>
    <property type="match status" value="1"/>
</dbReference>
<dbReference type="PANTHER" id="PTHR33559:SF1">
    <property type="entry name" value="PROTEASOME ASSEMBLY CHAPERONE 4"/>
    <property type="match status" value="1"/>
</dbReference>
<organism evidence="2 3">
    <name type="scientific">Durusdinium trenchii</name>
    <dbReference type="NCBI Taxonomy" id="1381693"/>
    <lineage>
        <taxon>Eukaryota</taxon>
        <taxon>Sar</taxon>
        <taxon>Alveolata</taxon>
        <taxon>Dinophyceae</taxon>
        <taxon>Suessiales</taxon>
        <taxon>Symbiodiniaceae</taxon>
        <taxon>Durusdinium</taxon>
    </lineage>
</organism>
<reference evidence="2 3" key="1">
    <citation type="submission" date="2024-02" db="EMBL/GenBank/DDBJ databases">
        <authorList>
            <person name="Chen Y."/>
            <person name="Shah S."/>
            <person name="Dougan E. K."/>
            <person name="Thang M."/>
            <person name="Chan C."/>
        </authorList>
    </citation>
    <scope>NUCLEOTIDE SEQUENCE [LARGE SCALE GENOMIC DNA]</scope>
</reference>
<protein>
    <recommendedName>
        <fullName evidence="1">HNH nuclease domain-containing protein</fullName>
    </recommendedName>
</protein>
<name>A0ABP0SYI8_9DINO</name>
<accession>A0ABP0SYI8</accession>